<dbReference type="InterPro" id="IPR015500">
    <property type="entry name" value="Peptidase_S8_subtilisin-rel"/>
</dbReference>
<evidence type="ECO:0000313" key="8">
    <source>
        <dbReference type="EMBL" id="EMR65551.1"/>
    </source>
</evidence>
<dbReference type="PANTHER" id="PTHR43806:SF11">
    <property type="entry name" value="CEREVISIN-RELATED"/>
    <property type="match status" value="1"/>
</dbReference>
<dbReference type="InterPro" id="IPR000209">
    <property type="entry name" value="Peptidase_S8/S53_dom"/>
</dbReference>
<dbReference type="PROSITE" id="PS00136">
    <property type="entry name" value="SUBTILASE_ASP"/>
    <property type="match status" value="1"/>
</dbReference>
<keyword evidence="4" id="KW-0720">Serine protease</keyword>
<evidence type="ECO:0000256" key="1">
    <source>
        <dbReference type="ARBA" id="ARBA00011073"/>
    </source>
</evidence>
<feature type="chain" id="PRO_5004085332" evidence="6">
    <location>
        <begin position="22"/>
        <end position="355"/>
    </location>
</feature>
<evidence type="ECO:0000259" key="7">
    <source>
        <dbReference type="Pfam" id="PF00082"/>
    </source>
</evidence>
<organism evidence="8 9">
    <name type="scientific">Eutypa lata (strain UCR-EL1)</name>
    <name type="common">Grapevine dieback disease fungus</name>
    <name type="synonym">Eutypa armeniacae</name>
    <dbReference type="NCBI Taxonomy" id="1287681"/>
    <lineage>
        <taxon>Eukaryota</taxon>
        <taxon>Fungi</taxon>
        <taxon>Dikarya</taxon>
        <taxon>Ascomycota</taxon>
        <taxon>Pezizomycotina</taxon>
        <taxon>Sordariomycetes</taxon>
        <taxon>Xylariomycetidae</taxon>
        <taxon>Xylariales</taxon>
        <taxon>Diatrypaceae</taxon>
        <taxon>Eutypa</taxon>
    </lineage>
</organism>
<feature type="signal peptide" evidence="6">
    <location>
        <begin position="1"/>
        <end position="21"/>
    </location>
</feature>
<dbReference type="InterPro" id="IPR034193">
    <property type="entry name" value="PCSK9_ProteinaseK-like"/>
</dbReference>
<dbReference type="InterPro" id="IPR036852">
    <property type="entry name" value="Peptidase_S8/S53_dom_sf"/>
</dbReference>
<dbReference type="Gene3D" id="3.40.50.200">
    <property type="entry name" value="Peptidase S8/S53 domain"/>
    <property type="match status" value="1"/>
</dbReference>
<evidence type="ECO:0000256" key="2">
    <source>
        <dbReference type="ARBA" id="ARBA00022670"/>
    </source>
</evidence>
<dbReference type="GO" id="GO:0006508">
    <property type="term" value="P:proteolysis"/>
    <property type="evidence" value="ECO:0007669"/>
    <property type="project" value="UniProtKB-KW"/>
</dbReference>
<evidence type="ECO:0000256" key="4">
    <source>
        <dbReference type="ARBA" id="ARBA00022825"/>
    </source>
</evidence>
<dbReference type="KEGG" id="ela:UCREL1_7470"/>
<evidence type="ECO:0000256" key="6">
    <source>
        <dbReference type="SAM" id="SignalP"/>
    </source>
</evidence>
<evidence type="ECO:0000256" key="3">
    <source>
        <dbReference type="ARBA" id="ARBA00022801"/>
    </source>
</evidence>
<keyword evidence="3" id="KW-0378">Hydrolase</keyword>
<evidence type="ECO:0000313" key="9">
    <source>
        <dbReference type="Proteomes" id="UP000012174"/>
    </source>
</evidence>
<sequence length="355" mass="36507">MAPKFTTIFASLAALAFTTQAAPFQPASTQAAAAKQPGAGLGVFIDNIDAQDADIVPNSYIVVYNNTFSDDDIDTHQLSVKTTIAKRNLNKRSLDGRTLSTAVNTFKMSGWRAMALDADDLMMNSINAESMVSYVEANTYVKASALQQQNNAPNGLARISHAEAGTAGYVFDDTAGEGITAYIVDTGILTTHDEFQGRAKLAFNAVNNVDTDENGHGSHVAGTIGGATFGVAKKANLIGVKVLDASGGGSNAGVLQGLQFVADNAAQTNRAGKAVMNMSLGGPKSRAINSAVEAIAKAGVVPVVAAGNEAQNAANVSPASAPNAITVGAIDQTNDQMASFSNFGADVDIFAPARS</sequence>
<proteinExistence type="inferred from homology"/>
<gene>
    <name evidence="8" type="ORF">UCREL1_7470</name>
</gene>
<accession>M7T6W2</accession>
<protein>
    <submittedName>
        <fullName evidence="8">Putative subtilisin-like protease protein</fullName>
    </submittedName>
</protein>
<name>M7T6W2_EUTLA</name>
<evidence type="ECO:0000256" key="5">
    <source>
        <dbReference type="PROSITE-ProRule" id="PRU01240"/>
    </source>
</evidence>
<dbReference type="EMBL" id="KB706837">
    <property type="protein sequence ID" value="EMR65551.1"/>
    <property type="molecule type" value="Genomic_DNA"/>
</dbReference>
<dbReference type="PRINTS" id="PR00723">
    <property type="entry name" value="SUBTILISIN"/>
</dbReference>
<dbReference type="InterPro" id="IPR023827">
    <property type="entry name" value="Peptidase_S8_Asp-AS"/>
</dbReference>
<dbReference type="InterPro" id="IPR022398">
    <property type="entry name" value="Peptidase_S8_His-AS"/>
</dbReference>
<dbReference type="SUPFAM" id="SSF52743">
    <property type="entry name" value="Subtilisin-like"/>
    <property type="match status" value="1"/>
</dbReference>
<dbReference type="CDD" id="cd04077">
    <property type="entry name" value="Peptidases_S8_PCSK9_ProteinaseK_like"/>
    <property type="match status" value="1"/>
</dbReference>
<comment type="caution">
    <text evidence="5">Lacks conserved residue(s) required for the propagation of feature annotation.</text>
</comment>
<dbReference type="PROSITE" id="PS00137">
    <property type="entry name" value="SUBTILASE_HIS"/>
    <property type="match status" value="1"/>
</dbReference>
<keyword evidence="6" id="KW-0732">Signal</keyword>
<dbReference type="OrthoDB" id="206201at2759"/>
<keyword evidence="2 8" id="KW-0645">Protease</keyword>
<dbReference type="PANTHER" id="PTHR43806">
    <property type="entry name" value="PEPTIDASE S8"/>
    <property type="match status" value="1"/>
</dbReference>
<comment type="similarity">
    <text evidence="1 5">Belongs to the peptidase S8 family.</text>
</comment>
<dbReference type="SUPFAM" id="SSF54897">
    <property type="entry name" value="Protease propeptides/inhibitors"/>
    <property type="match status" value="1"/>
</dbReference>
<reference evidence="9" key="1">
    <citation type="journal article" date="2013" name="Genome Announc.">
        <title>Draft genome sequence of the grapevine dieback fungus Eutypa lata UCR-EL1.</title>
        <authorList>
            <person name="Blanco-Ulate B."/>
            <person name="Rolshausen P.E."/>
            <person name="Cantu D."/>
        </authorList>
    </citation>
    <scope>NUCLEOTIDE SEQUENCE [LARGE SCALE GENOMIC DNA]</scope>
    <source>
        <strain evidence="9">UCR-EL1</strain>
    </source>
</reference>
<dbReference type="eggNOG" id="KOG1153">
    <property type="taxonomic scope" value="Eukaryota"/>
</dbReference>
<dbReference type="GO" id="GO:0004252">
    <property type="term" value="F:serine-type endopeptidase activity"/>
    <property type="evidence" value="ECO:0007669"/>
    <property type="project" value="InterPro"/>
</dbReference>
<feature type="domain" description="Peptidase S8/S53" evidence="7">
    <location>
        <begin position="176"/>
        <end position="353"/>
    </location>
</feature>
<dbReference type="InterPro" id="IPR050131">
    <property type="entry name" value="Peptidase_S8_subtilisin-like"/>
</dbReference>
<dbReference type="Proteomes" id="UP000012174">
    <property type="component" value="Unassembled WGS sequence"/>
</dbReference>
<dbReference type="AlphaFoldDB" id="M7T6W2"/>
<keyword evidence="9" id="KW-1185">Reference proteome</keyword>
<dbReference type="HOGENOM" id="CLU_011263_1_4_1"/>
<dbReference type="PROSITE" id="PS51892">
    <property type="entry name" value="SUBTILASE"/>
    <property type="match status" value="1"/>
</dbReference>
<dbReference type="Pfam" id="PF00082">
    <property type="entry name" value="Peptidase_S8"/>
    <property type="match status" value="1"/>
</dbReference>
<dbReference type="OMA" id="AQEVEYI"/>